<dbReference type="EMBL" id="NXNI01000001">
    <property type="protein sequence ID" value="PCR91070.1"/>
    <property type="molecule type" value="Genomic_DNA"/>
</dbReference>
<evidence type="ECO:0000313" key="2">
    <source>
        <dbReference type="EMBL" id="PCR91070.1"/>
    </source>
</evidence>
<keyword evidence="3" id="KW-1185">Reference proteome</keyword>
<dbReference type="Proteomes" id="UP000219689">
    <property type="component" value="Unassembled WGS sequence"/>
</dbReference>
<comment type="caution">
    <text evidence="2">The sequence shown here is derived from an EMBL/GenBank/DDBJ whole genome shotgun (WGS) entry which is preliminary data.</text>
</comment>
<evidence type="ECO:0000313" key="3">
    <source>
        <dbReference type="Proteomes" id="UP000219689"/>
    </source>
</evidence>
<accession>A0A2A5QW66</accession>
<dbReference type="InterPro" id="IPR007804">
    <property type="entry name" value="GvpG"/>
</dbReference>
<dbReference type="AlphaFoldDB" id="A0A2A5QW66"/>
<proteinExistence type="predicted"/>
<dbReference type="Pfam" id="PF05120">
    <property type="entry name" value="GvpG"/>
    <property type="match status" value="1"/>
</dbReference>
<organism evidence="2 3">
    <name type="scientific">Natrinema ejinorense</name>
    <dbReference type="NCBI Taxonomy" id="373386"/>
    <lineage>
        <taxon>Archaea</taxon>
        <taxon>Methanobacteriati</taxon>
        <taxon>Methanobacteriota</taxon>
        <taxon>Stenosarchaea group</taxon>
        <taxon>Halobacteria</taxon>
        <taxon>Halobacteriales</taxon>
        <taxon>Natrialbaceae</taxon>
        <taxon>Natrinema</taxon>
    </lineage>
</organism>
<dbReference type="OrthoDB" id="214403at2157"/>
<sequence>MFVIDDLLFRPFVGIIDALHTIALDELYDVDALEDDLKENQLLYELGERSEAEYRRRKEELEAELETARDVHERLSSGRVEVKR</sequence>
<dbReference type="RefSeq" id="WP_097380015.1">
    <property type="nucleotide sequence ID" value="NZ_NXNI01000001.1"/>
</dbReference>
<keyword evidence="1" id="KW-0175">Coiled coil</keyword>
<reference evidence="2 3" key="1">
    <citation type="submission" date="2017-09" db="EMBL/GenBank/DDBJ databases">
        <title>Genome sequences of Natrinema ejinorence JCM 13890T.</title>
        <authorList>
            <person name="Roh S.W."/>
            <person name="Kim Y.B."/>
            <person name="Kim J.Y."/>
        </authorList>
    </citation>
    <scope>NUCLEOTIDE SEQUENCE [LARGE SCALE GENOMIC DNA]</scope>
    <source>
        <strain evidence="2 3">JCM 13890</strain>
    </source>
</reference>
<protein>
    <submittedName>
        <fullName evidence="2">Protein gvpG</fullName>
    </submittedName>
</protein>
<gene>
    <name evidence="2" type="ORF">CP557_11355</name>
</gene>
<name>A0A2A5QW66_9EURY</name>
<feature type="coiled-coil region" evidence="1">
    <location>
        <begin position="44"/>
        <end position="78"/>
    </location>
</feature>
<evidence type="ECO:0000256" key="1">
    <source>
        <dbReference type="SAM" id="Coils"/>
    </source>
</evidence>
<dbReference type="InterPro" id="IPR054797">
    <property type="entry name" value="Gas_vesic_GvpG_halobact"/>
</dbReference>
<dbReference type="NCBIfam" id="NF045779">
    <property type="entry name" value="gas_vesic_GvpG"/>
    <property type="match status" value="1"/>
</dbReference>